<feature type="domain" description="Cytochrome b5 heme-binding" evidence="16">
    <location>
        <begin position="7"/>
        <end position="45"/>
    </location>
</feature>
<evidence type="ECO:0000256" key="9">
    <source>
        <dbReference type="ARBA" id="ARBA00023004"/>
    </source>
</evidence>
<evidence type="ECO:0000256" key="13">
    <source>
        <dbReference type="ARBA" id="ARBA00039806"/>
    </source>
</evidence>
<evidence type="ECO:0000259" key="16">
    <source>
        <dbReference type="PROSITE" id="PS50255"/>
    </source>
</evidence>
<dbReference type="Gene3D" id="3.10.120.10">
    <property type="entry name" value="Cytochrome b5-like heme/steroid binding domain"/>
    <property type="match status" value="1"/>
</dbReference>
<keyword evidence="6" id="KW-0256">Endoplasmic reticulum</keyword>
<dbReference type="InterPro" id="IPR001199">
    <property type="entry name" value="Cyt_B5-like_heme/steroid-bd"/>
</dbReference>
<name>A0AAN8B3C2_9TELE</name>
<evidence type="ECO:0000256" key="7">
    <source>
        <dbReference type="ARBA" id="ARBA00022848"/>
    </source>
</evidence>
<keyword evidence="5 14" id="KW-0479">Metal-binding</keyword>
<evidence type="ECO:0000256" key="15">
    <source>
        <dbReference type="SAM" id="MobiDB-lite"/>
    </source>
</evidence>
<dbReference type="Pfam" id="PF00173">
    <property type="entry name" value="Cyt-b5"/>
    <property type="match status" value="1"/>
</dbReference>
<keyword evidence="4" id="KW-0812">Transmembrane</keyword>
<evidence type="ECO:0000313" key="17">
    <source>
        <dbReference type="EMBL" id="KAK5877696.1"/>
    </source>
</evidence>
<evidence type="ECO:0000256" key="14">
    <source>
        <dbReference type="RuleBase" id="RU362121"/>
    </source>
</evidence>
<evidence type="ECO:0000256" key="5">
    <source>
        <dbReference type="ARBA" id="ARBA00022723"/>
    </source>
</evidence>
<evidence type="ECO:0000256" key="1">
    <source>
        <dbReference type="ARBA" id="ARBA00004131"/>
    </source>
</evidence>
<evidence type="ECO:0000256" key="6">
    <source>
        <dbReference type="ARBA" id="ARBA00022824"/>
    </source>
</evidence>
<comment type="similarity">
    <text evidence="12 14">Belongs to the cytochrome b5 family.</text>
</comment>
<keyword evidence="18" id="KW-1185">Reference proteome</keyword>
<dbReference type="GO" id="GO:0020037">
    <property type="term" value="F:heme binding"/>
    <property type="evidence" value="ECO:0007669"/>
    <property type="project" value="UniProtKB-UniRule"/>
</dbReference>
<comment type="caution">
    <text evidence="17">The sequence shown here is derived from an EMBL/GenBank/DDBJ whole genome shotgun (WGS) entry which is preliminary data.</text>
</comment>
<dbReference type="GO" id="GO:0005789">
    <property type="term" value="C:endoplasmic reticulum membrane"/>
    <property type="evidence" value="ECO:0007669"/>
    <property type="project" value="UniProtKB-SubCell"/>
</dbReference>
<organism evidence="17 18">
    <name type="scientific">Champsocephalus esox</name>
    <name type="common">pike icefish</name>
    <dbReference type="NCBI Taxonomy" id="159716"/>
    <lineage>
        <taxon>Eukaryota</taxon>
        <taxon>Metazoa</taxon>
        <taxon>Chordata</taxon>
        <taxon>Craniata</taxon>
        <taxon>Vertebrata</taxon>
        <taxon>Euteleostomi</taxon>
        <taxon>Actinopterygii</taxon>
        <taxon>Neopterygii</taxon>
        <taxon>Teleostei</taxon>
        <taxon>Neoteleostei</taxon>
        <taxon>Acanthomorphata</taxon>
        <taxon>Eupercaria</taxon>
        <taxon>Perciformes</taxon>
        <taxon>Notothenioidei</taxon>
        <taxon>Channichthyidae</taxon>
        <taxon>Champsocephalus</taxon>
    </lineage>
</organism>
<accession>A0AAN8B3C2</accession>
<keyword evidence="3 14" id="KW-0349">Heme</keyword>
<evidence type="ECO:0000313" key="18">
    <source>
        <dbReference type="Proteomes" id="UP001335648"/>
    </source>
</evidence>
<keyword evidence="7" id="KW-0492">Microsome</keyword>
<feature type="compositionally biased region" description="Basic and acidic residues" evidence="15">
    <location>
        <begin position="68"/>
        <end position="97"/>
    </location>
</feature>
<dbReference type="EMBL" id="JAULUE010002066">
    <property type="protein sequence ID" value="KAK5877696.1"/>
    <property type="molecule type" value="Genomic_DNA"/>
</dbReference>
<feature type="region of interest" description="Disordered" evidence="15">
    <location>
        <begin position="41"/>
        <end position="180"/>
    </location>
</feature>
<feature type="compositionally biased region" description="Low complexity" evidence="15">
    <location>
        <begin position="148"/>
        <end position="164"/>
    </location>
</feature>
<dbReference type="InterPro" id="IPR018506">
    <property type="entry name" value="Cyt_B5_heme-BS"/>
</dbReference>
<dbReference type="PANTHER" id="PTHR19359">
    <property type="entry name" value="CYTOCHROME B5"/>
    <property type="match status" value="1"/>
</dbReference>
<evidence type="ECO:0000256" key="3">
    <source>
        <dbReference type="ARBA" id="ARBA00022617"/>
    </source>
</evidence>
<evidence type="ECO:0000256" key="2">
    <source>
        <dbReference type="ARBA" id="ARBA00022448"/>
    </source>
</evidence>
<dbReference type="InterPro" id="IPR050668">
    <property type="entry name" value="Cytochrome_b5"/>
</dbReference>
<dbReference type="InterPro" id="IPR036400">
    <property type="entry name" value="Cyt_B5-like_heme/steroid_sf"/>
</dbReference>
<dbReference type="PROSITE" id="PS00191">
    <property type="entry name" value="CYTOCHROME_B5_1"/>
    <property type="match status" value="1"/>
</dbReference>
<keyword evidence="9 14" id="KW-0408">Iron</keyword>
<sequence>MEDAECVKYFRLSQIEEQNSFRSTWVIINNSVYDVTKFLEEHPGGGGGSQGAGGRRRHGEFRRRRTFERRTRNGSKHDDRRTASGRQTQDRSKRGIPCDHCGGRARLVQLPSASRSDRCRRHAIVPNLQRRQRVTSSPTSQWQRRKSSPAPVRSRAAASSPPAAGTEPNSSRRASRWLRR</sequence>
<dbReference type="PANTHER" id="PTHR19359:SF150">
    <property type="entry name" value="CYTOCHROME B5"/>
    <property type="match status" value="1"/>
</dbReference>
<gene>
    <name evidence="17" type="ORF">CesoFtcFv8_025177</name>
</gene>
<dbReference type="AlphaFoldDB" id="A0AAN8B3C2"/>
<reference evidence="17 18" key="1">
    <citation type="journal article" date="2023" name="Mol. Biol. Evol.">
        <title>Genomics of Secondarily Temperate Adaptation in the Only Non-Antarctic Icefish.</title>
        <authorList>
            <person name="Rivera-Colon A.G."/>
            <person name="Rayamajhi N."/>
            <person name="Minhas B.F."/>
            <person name="Madrigal G."/>
            <person name="Bilyk K.T."/>
            <person name="Yoon V."/>
            <person name="Hune M."/>
            <person name="Gregory S."/>
            <person name="Cheng C.H.C."/>
            <person name="Catchen J.M."/>
        </authorList>
    </citation>
    <scope>NUCLEOTIDE SEQUENCE [LARGE SCALE GENOMIC DNA]</scope>
    <source>
        <strain evidence="17">JC2023a</strain>
    </source>
</reference>
<proteinExistence type="inferred from homology"/>
<evidence type="ECO:0000256" key="4">
    <source>
        <dbReference type="ARBA" id="ARBA00022692"/>
    </source>
</evidence>
<feature type="compositionally biased region" description="Basic residues" evidence="15">
    <location>
        <begin position="54"/>
        <end position="67"/>
    </location>
</feature>
<dbReference type="SUPFAM" id="SSF55856">
    <property type="entry name" value="Cytochrome b5-like heme/steroid binding domain"/>
    <property type="match status" value="1"/>
</dbReference>
<dbReference type="Proteomes" id="UP001335648">
    <property type="component" value="Unassembled WGS sequence"/>
</dbReference>
<dbReference type="PROSITE" id="PS50255">
    <property type="entry name" value="CYTOCHROME_B5_2"/>
    <property type="match status" value="1"/>
</dbReference>
<evidence type="ECO:0000256" key="11">
    <source>
        <dbReference type="ARBA" id="ARBA00037877"/>
    </source>
</evidence>
<comment type="subcellular location">
    <subcellularLocation>
        <location evidence="1">Endoplasmic reticulum membrane</location>
        <topology evidence="1">Single-pass membrane protein</topology>
        <orientation evidence="1">Cytoplasmic side</orientation>
    </subcellularLocation>
    <subcellularLocation>
        <location evidence="11">Microsome membrane</location>
        <topology evidence="11">Single-pass membrane protein</topology>
        <orientation evidence="11">Cytoplasmic side</orientation>
    </subcellularLocation>
</comment>
<keyword evidence="8" id="KW-0249">Electron transport</keyword>
<evidence type="ECO:0000256" key="12">
    <source>
        <dbReference type="ARBA" id="ARBA00038168"/>
    </source>
</evidence>
<evidence type="ECO:0000256" key="10">
    <source>
        <dbReference type="ARBA" id="ARBA00023136"/>
    </source>
</evidence>
<evidence type="ECO:0000256" key="8">
    <source>
        <dbReference type="ARBA" id="ARBA00022982"/>
    </source>
</evidence>
<keyword evidence="2" id="KW-0813">Transport</keyword>
<feature type="compositionally biased region" description="Gly residues" evidence="15">
    <location>
        <begin position="44"/>
        <end position="53"/>
    </location>
</feature>
<dbReference type="GO" id="GO:0046872">
    <property type="term" value="F:metal ion binding"/>
    <property type="evidence" value="ECO:0007669"/>
    <property type="project" value="UniProtKB-UniRule"/>
</dbReference>
<protein>
    <recommendedName>
        <fullName evidence="13">Cytochrome b5</fullName>
    </recommendedName>
</protein>
<keyword evidence="10" id="KW-0472">Membrane</keyword>